<evidence type="ECO:0000313" key="10">
    <source>
        <dbReference type="EMBL" id="CAB4988942.1"/>
    </source>
</evidence>
<dbReference type="GO" id="GO:0006302">
    <property type="term" value="P:double-strand break repair"/>
    <property type="evidence" value="ECO:0007669"/>
    <property type="project" value="TreeGrafter"/>
</dbReference>
<dbReference type="InterPro" id="IPR003395">
    <property type="entry name" value="RecF/RecN/SMC_N"/>
</dbReference>
<protein>
    <recommendedName>
        <fullName evidence="3">DNA replication and repair protein RecF</fullName>
    </recommendedName>
</protein>
<dbReference type="Pfam" id="PF02463">
    <property type="entry name" value="SMC_N"/>
    <property type="match status" value="1"/>
</dbReference>
<dbReference type="GO" id="GO:0003697">
    <property type="term" value="F:single-stranded DNA binding"/>
    <property type="evidence" value="ECO:0007669"/>
    <property type="project" value="InterPro"/>
</dbReference>
<dbReference type="SMART" id="SM00382">
    <property type="entry name" value="AAA"/>
    <property type="match status" value="1"/>
</dbReference>
<dbReference type="GO" id="GO:0005524">
    <property type="term" value="F:ATP binding"/>
    <property type="evidence" value="ECO:0007669"/>
    <property type="project" value="UniProtKB-KW"/>
</dbReference>
<evidence type="ECO:0000256" key="7">
    <source>
        <dbReference type="ARBA" id="ARBA00022840"/>
    </source>
</evidence>
<dbReference type="InterPro" id="IPR003593">
    <property type="entry name" value="AAA+_ATPase"/>
</dbReference>
<dbReference type="EMBL" id="CAFBOG010000156">
    <property type="protein sequence ID" value="CAB4988942.1"/>
    <property type="molecule type" value="Genomic_DNA"/>
</dbReference>
<dbReference type="InterPro" id="IPR001238">
    <property type="entry name" value="DNA-binding_RecF"/>
</dbReference>
<gene>
    <name evidence="10" type="ORF">UFOPK3914_01483</name>
</gene>
<evidence type="ECO:0000256" key="1">
    <source>
        <dbReference type="ARBA" id="ARBA00004496"/>
    </source>
</evidence>
<comment type="subcellular location">
    <subcellularLocation>
        <location evidence="1">Cytoplasm</location>
    </subcellularLocation>
</comment>
<dbReference type="PROSITE" id="PS00618">
    <property type="entry name" value="RECF_2"/>
    <property type="match status" value="1"/>
</dbReference>
<dbReference type="PANTHER" id="PTHR32182:SF0">
    <property type="entry name" value="DNA REPLICATION AND REPAIR PROTEIN RECF"/>
    <property type="match status" value="1"/>
</dbReference>
<name>A0A6J7NDK7_9ZZZZ</name>
<dbReference type="GO" id="GO:0005737">
    <property type="term" value="C:cytoplasm"/>
    <property type="evidence" value="ECO:0007669"/>
    <property type="project" value="UniProtKB-SubCell"/>
</dbReference>
<dbReference type="InterPro" id="IPR027417">
    <property type="entry name" value="P-loop_NTPase"/>
</dbReference>
<dbReference type="AlphaFoldDB" id="A0A6J7NDK7"/>
<dbReference type="Gene3D" id="1.20.1050.90">
    <property type="entry name" value="RecF/RecN/SMC, N-terminal domain"/>
    <property type="match status" value="1"/>
</dbReference>
<evidence type="ECO:0000256" key="4">
    <source>
        <dbReference type="ARBA" id="ARBA00022490"/>
    </source>
</evidence>
<keyword evidence="7" id="KW-0067">ATP-binding</keyword>
<evidence type="ECO:0000256" key="2">
    <source>
        <dbReference type="ARBA" id="ARBA00008016"/>
    </source>
</evidence>
<keyword evidence="6" id="KW-0547">Nucleotide-binding</keyword>
<evidence type="ECO:0000259" key="9">
    <source>
        <dbReference type="SMART" id="SM00382"/>
    </source>
</evidence>
<dbReference type="SUPFAM" id="SSF52540">
    <property type="entry name" value="P-loop containing nucleoside triphosphate hydrolases"/>
    <property type="match status" value="1"/>
</dbReference>
<reference evidence="10" key="1">
    <citation type="submission" date="2020-05" db="EMBL/GenBank/DDBJ databases">
        <authorList>
            <person name="Chiriac C."/>
            <person name="Salcher M."/>
            <person name="Ghai R."/>
            <person name="Kavagutti S V."/>
        </authorList>
    </citation>
    <scope>NUCLEOTIDE SEQUENCE</scope>
</reference>
<comment type="similarity">
    <text evidence="2">Belongs to the RecF family.</text>
</comment>
<evidence type="ECO:0000256" key="5">
    <source>
        <dbReference type="ARBA" id="ARBA00022705"/>
    </source>
</evidence>
<dbReference type="GO" id="GO:0000731">
    <property type="term" value="P:DNA synthesis involved in DNA repair"/>
    <property type="evidence" value="ECO:0007669"/>
    <property type="project" value="TreeGrafter"/>
</dbReference>
<evidence type="ECO:0000256" key="3">
    <source>
        <dbReference type="ARBA" id="ARBA00020170"/>
    </source>
</evidence>
<evidence type="ECO:0000256" key="6">
    <source>
        <dbReference type="ARBA" id="ARBA00022741"/>
    </source>
</evidence>
<dbReference type="PANTHER" id="PTHR32182">
    <property type="entry name" value="DNA REPLICATION AND REPAIR PROTEIN RECF"/>
    <property type="match status" value="1"/>
</dbReference>
<organism evidence="10">
    <name type="scientific">freshwater metagenome</name>
    <dbReference type="NCBI Taxonomy" id="449393"/>
    <lineage>
        <taxon>unclassified sequences</taxon>
        <taxon>metagenomes</taxon>
        <taxon>ecological metagenomes</taxon>
    </lineage>
</organism>
<dbReference type="HAMAP" id="MF_00365">
    <property type="entry name" value="RecF"/>
    <property type="match status" value="1"/>
</dbReference>
<dbReference type="GO" id="GO:0006260">
    <property type="term" value="P:DNA replication"/>
    <property type="evidence" value="ECO:0007669"/>
    <property type="project" value="UniProtKB-KW"/>
</dbReference>
<dbReference type="InterPro" id="IPR042174">
    <property type="entry name" value="RecF_2"/>
</dbReference>
<dbReference type="InterPro" id="IPR018078">
    <property type="entry name" value="DNA-binding_RecF_CS"/>
</dbReference>
<feature type="domain" description="AAA+ ATPase" evidence="9">
    <location>
        <begin position="22"/>
        <end position="369"/>
    </location>
</feature>
<proteinExistence type="inferred from homology"/>
<dbReference type="Gene3D" id="3.40.50.300">
    <property type="entry name" value="P-loop containing nucleotide triphosphate hydrolases"/>
    <property type="match status" value="1"/>
</dbReference>
<keyword evidence="4" id="KW-0963">Cytoplasm</keyword>
<keyword evidence="5" id="KW-0235">DNA replication</keyword>
<accession>A0A6J7NDK7</accession>
<evidence type="ECO:0000256" key="8">
    <source>
        <dbReference type="ARBA" id="ARBA00023125"/>
    </source>
</evidence>
<sequence>MHLRHLWLKDYRSYESVDLELTSGICAVLGPNGVGKSNLLEAVSYLALLESFRGAPTDAMIRAGASQAVVRGEVLEVQREQLIEAELLRTGRNRVLVNKQRVVRSSDLNTALRVSVFSPDDLEMVKGGPAGRRNYLDQLLVTLDPKHHGIRSEFEKSLRQRNALLKQSRGRLDEAAEFTLEVWDTKLVESGEKLADLRSELVEQLAPLVRQAYTDVASDRAATELRYEAPWRPGGLAAALHAVRSDELRRGLTLVGPHRDDLFLELNAMPARTHASQGEQRSIALALRLAAHRLVLEVTKTAPVLLLDDVFSELDPYRSAALLRSLPQGQTLLSTASGLPPEVVAAQEIHIASSTRRLPEMVTGHEVNE</sequence>
<keyword evidence="8" id="KW-0238">DNA-binding</keyword>
<dbReference type="NCBIfam" id="TIGR00611">
    <property type="entry name" value="recf"/>
    <property type="match status" value="1"/>
</dbReference>